<dbReference type="AlphaFoldDB" id="A0A7K1SKF6"/>
<dbReference type="EMBL" id="WPIN01000015">
    <property type="protein sequence ID" value="MVM34289.1"/>
    <property type="molecule type" value="Genomic_DNA"/>
</dbReference>
<dbReference type="RefSeq" id="WP_157589116.1">
    <property type="nucleotide sequence ID" value="NZ_WPIN01000015.1"/>
</dbReference>
<organism evidence="1 2">
    <name type="scientific">Spirosoma arboris</name>
    <dbReference type="NCBI Taxonomy" id="2682092"/>
    <lineage>
        <taxon>Bacteria</taxon>
        <taxon>Pseudomonadati</taxon>
        <taxon>Bacteroidota</taxon>
        <taxon>Cytophagia</taxon>
        <taxon>Cytophagales</taxon>
        <taxon>Cytophagaceae</taxon>
        <taxon>Spirosoma</taxon>
    </lineage>
</organism>
<dbReference type="Proteomes" id="UP000436006">
    <property type="component" value="Unassembled WGS sequence"/>
</dbReference>
<name>A0A7K1SKF6_9BACT</name>
<accession>A0A7K1SKF6</accession>
<proteinExistence type="predicted"/>
<gene>
    <name evidence="1" type="ORF">GO755_29935</name>
</gene>
<comment type="caution">
    <text evidence="1">The sequence shown here is derived from an EMBL/GenBank/DDBJ whole genome shotgun (WGS) entry which is preliminary data.</text>
</comment>
<reference evidence="1 2" key="1">
    <citation type="submission" date="2019-12" db="EMBL/GenBank/DDBJ databases">
        <title>Spirosoma sp. HMF4905 genome sequencing and assembly.</title>
        <authorList>
            <person name="Kang H."/>
            <person name="Cha I."/>
            <person name="Kim H."/>
            <person name="Joh K."/>
        </authorList>
    </citation>
    <scope>NUCLEOTIDE SEQUENCE [LARGE SCALE GENOMIC DNA]</scope>
    <source>
        <strain evidence="1 2">HMF4905</strain>
    </source>
</reference>
<evidence type="ECO:0000313" key="2">
    <source>
        <dbReference type="Proteomes" id="UP000436006"/>
    </source>
</evidence>
<sequence length="103" mass="12084">MEMHVLPWIKDDVAIEIIGKMIADQNRLLINVLDAFESVGFDEDSPEVQANADYQYHNQRIMLLQDEISQIYRRENTPELLEKVNTQYAPYIKGRLKTLKSFI</sequence>
<protein>
    <submittedName>
        <fullName evidence="1">Uncharacterized protein</fullName>
    </submittedName>
</protein>
<keyword evidence="2" id="KW-1185">Reference proteome</keyword>
<evidence type="ECO:0000313" key="1">
    <source>
        <dbReference type="EMBL" id="MVM34289.1"/>
    </source>
</evidence>